<sequence length="70" mass="7934">MGDDRSWRGKHLDELNDAEREALAEELVSELAPDDPMAKLVRALARHRCENQGPNDLGGWRLVDVLAVRR</sequence>
<evidence type="ECO:0000313" key="2">
    <source>
        <dbReference type="Proteomes" id="UP000468735"/>
    </source>
</evidence>
<dbReference type="AlphaFoldDB" id="A0A6H9YFP4"/>
<dbReference type="Proteomes" id="UP000468735">
    <property type="component" value="Unassembled WGS sequence"/>
</dbReference>
<proteinExistence type="predicted"/>
<name>A0A6H9YFP4_9ACTN</name>
<dbReference type="EMBL" id="WBMT01000015">
    <property type="protein sequence ID" value="KAB2344850.1"/>
    <property type="molecule type" value="Genomic_DNA"/>
</dbReference>
<comment type="caution">
    <text evidence="1">The sequence shown here is derived from an EMBL/GenBank/DDBJ whole genome shotgun (WGS) entry which is preliminary data.</text>
</comment>
<keyword evidence="2" id="KW-1185">Reference proteome</keyword>
<gene>
    <name evidence="1" type="ORF">F8566_30120</name>
</gene>
<reference evidence="1 2" key="1">
    <citation type="submission" date="2019-09" db="EMBL/GenBank/DDBJ databases">
        <title>Actinomadura physcomitrii sp. nov., a novel actinomycete isolated from moss [Physcomitrium sphaericum (Ludw) Fuernr].</title>
        <authorList>
            <person name="Zhuang X."/>
            <person name="Liu C."/>
        </authorList>
    </citation>
    <scope>NUCLEOTIDE SEQUENCE [LARGE SCALE GENOMIC DNA]</scope>
    <source>
        <strain evidence="1 2">HMC1</strain>
    </source>
</reference>
<evidence type="ECO:0000313" key="1">
    <source>
        <dbReference type="EMBL" id="KAB2344850.1"/>
    </source>
</evidence>
<dbReference type="RefSeq" id="WP_151565218.1">
    <property type="nucleotide sequence ID" value="NZ_WBMT01000015.1"/>
</dbReference>
<accession>A0A6H9YFP4</accession>
<organism evidence="1 2">
    <name type="scientific">Actinomadura rudentiformis</name>
    <dbReference type="NCBI Taxonomy" id="359158"/>
    <lineage>
        <taxon>Bacteria</taxon>
        <taxon>Bacillati</taxon>
        <taxon>Actinomycetota</taxon>
        <taxon>Actinomycetes</taxon>
        <taxon>Streptosporangiales</taxon>
        <taxon>Thermomonosporaceae</taxon>
        <taxon>Actinomadura</taxon>
    </lineage>
</organism>
<protein>
    <submittedName>
        <fullName evidence="1">Uncharacterized protein</fullName>
    </submittedName>
</protein>